<feature type="transmembrane region" description="Helical" evidence="7">
    <location>
        <begin position="58"/>
        <end position="83"/>
    </location>
</feature>
<evidence type="ECO:0000256" key="5">
    <source>
        <dbReference type="ARBA" id="ARBA00022989"/>
    </source>
</evidence>
<keyword evidence="4 7" id="KW-0812">Transmembrane</keyword>
<dbReference type="InterPro" id="IPR004813">
    <property type="entry name" value="OPT"/>
</dbReference>
<dbReference type="Pfam" id="PF03169">
    <property type="entry name" value="OPT"/>
    <property type="match status" value="1"/>
</dbReference>
<comment type="similarity">
    <text evidence="2">Belongs to the oligopeptide OPT transporter family.</text>
</comment>
<evidence type="ECO:0000256" key="7">
    <source>
        <dbReference type="SAM" id="Phobius"/>
    </source>
</evidence>
<comment type="caution">
    <text evidence="8">The sequence shown here is derived from an EMBL/GenBank/DDBJ whole genome shotgun (WGS) entry which is preliminary data.</text>
</comment>
<evidence type="ECO:0000313" key="8">
    <source>
        <dbReference type="EMBL" id="KAJ7729389.1"/>
    </source>
</evidence>
<feature type="transmembrane region" description="Helical" evidence="7">
    <location>
        <begin position="25"/>
        <end position="46"/>
    </location>
</feature>
<gene>
    <name evidence="8" type="ORF">DFH07DRAFT_969527</name>
</gene>
<protein>
    <submittedName>
        <fullName evidence="8">Uncharacterized protein</fullName>
    </submittedName>
</protein>
<accession>A0AAD7MRY1</accession>
<keyword evidence="9" id="KW-1185">Reference proteome</keyword>
<evidence type="ECO:0000256" key="4">
    <source>
        <dbReference type="ARBA" id="ARBA00022692"/>
    </source>
</evidence>
<keyword evidence="6 7" id="KW-0472">Membrane</keyword>
<evidence type="ECO:0000256" key="2">
    <source>
        <dbReference type="ARBA" id="ARBA00008807"/>
    </source>
</evidence>
<evidence type="ECO:0000256" key="6">
    <source>
        <dbReference type="ARBA" id="ARBA00023136"/>
    </source>
</evidence>
<dbReference type="AlphaFoldDB" id="A0AAD7MRY1"/>
<proteinExistence type="inferred from homology"/>
<dbReference type="GO" id="GO:0035673">
    <property type="term" value="F:oligopeptide transmembrane transporter activity"/>
    <property type="evidence" value="ECO:0007669"/>
    <property type="project" value="InterPro"/>
</dbReference>
<organism evidence="8 9">
    <name type="scientific">Mycena maculata</name>
    <dbReference type="NCBI Taxonomy" id="230809"/>
    <lineage>
        <taxon>Eukaryota</taxon>
        <taxon>Fungi</taxon>
        <taxon>Dikarya</taxon>
        <taxon>Basidiomycota</taxon>
        <taxon>Agaricomycotina</taxon>
        <taxon>Agaricomycetes</taxon>
        <taxon>Agaricomycetidae</taxon>
        <taxon>Agaricales</taxon>
        <taxon>Marasmiineae</taxon>
        <taxon>Mycenaceae</taxon>
        <taxon>Mycena</taxon>
    </lineage>
</organism>
<evidence type="ECO:0000256" key="1">
    <source>
        <dbReference type="ARBA" id="ARBA00004141"/>
    </source>
</evidence>
<dbReference type="EMBL" id="JARJLG010000198">
    <property type="protein sequence ID" value="KAJ7729389.1"/>
    <property type="molecule type" value="Genomic_DNA"/>
</dbReference>
<comment type="subcellular location">
    <subcellularLocation>
        <location evidence="1">Membrane</location>
        <topology evidence="1">Multi-pass membrane protein</topology>
    </subcellularLocation>
</comment>
<sequence length="113" mass="13013">MHPPSYQIWTSLNGMQIFAATMKNYYGNLSTYVLTWFIIGSINHLYVKKYYYTFWKTYGYIVGAAADTGYNLNMLIVFIAFSAPKTTTMPNRWGNNANSVERCFYIPPTASIM</sequence>
<dbReference type="GO" id="GO:0016020">
    <property type="term" value="C:membrane"/>
    <property type="evidence" value="ECO:0007669"/>
    <property type="project" value="UniProtKB-SubCell"/>
</dbReference>
<keyword evidence="3" id="KW-0813">Transport</keyword>
<dbReference type="Proteomes" id="UP001215280">
    <property type="component" value="Unassembled WGS sequence"/>
</dbReference>
<keyword evidence="5 7" id="KW-1133">Transmembrane helix</keyword>
<reference evidence="8" key="1">
    <citation type="submission" date="2023-03" db="EMBL/GenBank/DDBJ databases">
        <title>Massive genome expansion in bonnet fungi (Mycena s.s.) driven by repeated elements and novel gene families across ecological guilds.</title>
        <authorList>
            <consortium name="Lawrence Berkeley National Laboratory"/>
            <person name="Harder C.B."/>
            <person name="Miyauchi S."/>
            <person name="Viragh M."/>
            <person name="Kuo A."/>
            <person name="Thoen E."/>
            <person name="Andreopoulos B."/>
            <person name="Lu D."/>
            <person name="Skrede I."/>
            <person name="Drula E."/>
            <person name="Henrissat B."/>
            <person name="Morin E."/>
            <person name="Kohler A."/>
            <person name="Barry K."/>
            <person name="LaButti K."/>
            <person name="Morin E."/>
            <person name="Salamov A."/>
            <person name="Lipzen A."/>
            <person name="Mereny Z."/>
            <person name="Hegedus B."/>
            <person name="Baldrian P."/>
            <person name="Stursova M."/>
            <person name="Weitz H."/>
            <person name="Taylor A."/>
            <person name="Grigoriev I.V."/>
            <person name="Nagy L.G."/>
            <person name="Martin F."/>
            <person name="Kauserud H."/>
        </authorList>
    </citation>
    <scope>NUCLEOTIDE SEQUENCE</scope>
    <source>
        <strain evidence="8">CBHHK188m</strain>
    </source>
</reference>
<evidence type="ECO:0000256" key="3">
    <source>
        <dbReference type="ARBA" id="ARBA00022448"/>
    </source>
</evidence>
<evidence type="ECO:0000313" key="9">
    <source>
        <dbReference type="Proteomes" id="UP001215280"/>
    </source>
</evidence>
<name>A0AAD7MRY1_9AGAR</name>